<evidence type="ECO:0000313" key="1">
    <source>
        <dbReference type="EMBL" id="GAI28756.1"/>
    </source>
</evidence>
<name>X1NEW5_9ZZZZ</name>
<dbReference type="AlphaFoldDB" id="X1NEW5"/>
<accession>X1NEW5</accession>
<gene>
    <name evidence="1" type="ORF">S06H3_36174</name>
</gene>
<sequence>LPEMCSELRLDVDSLIYNDYVQLVTVWLKAREEKLLYSPRLDTPPTELVGTDLLAIVEVTSRSRAAAQKRLDEDTKRVGYVRGETYQLEDGSWGIHWGDKYPL</sequence>
<feature type="non-terminal residue" evidence="1">
    <location>
        <position position="1"/>
    </location>
</feature>
<dbReference type="EMBL" id="BARV01021887">
    <property type="protein sequence ID" value="GAI28756.1"/>
    <property type="molecule type" value="Genomic_DNA"/>
</dbReference>
<organism evidence="1">
    <name type="scientific">marine sediment metagenome</name>
    <dbReference type="NCBI Taxonomy" id="412755"/>
    <lineage>
        <taxon>unclassified sequences</taxon>
        <taxon>metagenomes</taxon>
        <taxon>ecological metagenomes</taxon>
    </lineage>
</organism>
<comment type="caution">
    <text evidence="1">The sequence shown here is derived from an EMBL/GenBank/DDBJ whole genome shotgun (WGS) entry which is preliminary data.</text>
</comment>
<protein>
    <submittedName>
        <fullName evidence="1">Uncharacterized protein</fullName>
    </submittedName>
</protein>
<proteinExistence type="predicted"/>
<reference evidence="1" key="1">
    <citation type="journal article" date="2014" name="Front. Microbiol.">
        <title>High frequency of phylogenetically diverse reductive dehalogenase-homologous genes in deep subseafloor sedimentary metagenomes.</title>
        <authorList>
            <person name="Kawai M."/>
            <person name="Futagami T."/>
            <person name="Toyoda A."/>
            <person name="Takaki Y."/>
            <person name="Nishi S."/>
            <person name="Hori S."/>
            <person name="Arai W."/>
            <person name="Tsubouchi T."/>
            <person name="Morono Y."/>
            <person name="Uchiyama I."/>
            <person name="Ito T."/>
            <person name="Fujiyama A."/>
            <person name="Inagaki F."/>
            <person name="Takami H."/>
        </authorList>
    </citation>
    <scope>NUCLEOTIDE SEQUENCE</scope>
    <source>
        <strain evidence="1">Expedition CK06-06</strain>
    </source>
</reference>